<dbReference type="HOGENOM" id="CLU_069129_5_0_0"/>
<dbReference type="GO" id="GO:0008168">
    <property type="term" value="F:methyltransferase activity"/>
    <property type="evidence" value="ECO:0007669"/>
    <property type="project" value="UniProtKB-KW"/>
</dbReference>
<dbReference type="InParanoid" id="S0EU92"/>
<dbReference type="OrthoDB" id="9811589at2"/>
<organism evidence="3 4">
    <name type="scientific">Chthonomonas calidirosea (strain DSM 23976 / ICMP 18418 / T49)</name>
    <dbReference type="NCBI Taxonomy" id="1303518"/>
    <lineage>
        <taxon>Bacteria</taxon>
        <taxon>Bacillati</taxon>
        <taxon>Armatimonadota</taxon>
        <taxon>Chthonomonadia</taxon>
        <taxon>Chthonomonadales</taxon>
        <taxon>Chthonomonadaceae</taxon>
        <taxon>Chthonomonas</taxon>
    </lineage>
</organism>
<dbReference type="STRING" id="454171.CP488_02708"/>
<keyword evidence="1" id="KW-0808">Transferase</keyword>
<dbReference type="Gene3D" id="2.20.25.110">
    <property type="entry name" value="S-adenosyl-L-methionine-dependent methyltransferases"/>
    <property type="match status" value="1"/>
</dbReference>
<dbReference type="AlphaFoldDB" id="S0EU92"/>
<reference evidence="4" key="1">
    <citation type="submission" date="2013-03" db="EMBL/GenBank/DDBJ databases">
        <title>Genome sequence of Chthonomonas calidirosea, the first sequenced genome from the Armatimonadetes phylum (formally candidate division OP10).</title>
        <authorList>
            <person name="Lee K.C.Y."/>
            <person name="Morgan X.C."/>
            <person name="Dunfield P.F."/>
            <person name="Tamas I."/>
            <person name="Houghton K.M."/>
            <person name="Vyssotski M."/>
            <person name="Ryan J.L.J."/>
            <person name="Lagutin K."/>
            <person name="McDonald I.R."/>
            <person name="Stott M.B."/>
        </authorList>
    </citation>
    <scope>NUCLEOTIDE SEQUENCE [LARGE SCALE GENOMIC DNA]</scope>
    <source>
        <strain evidence="4">DSM 23976 / ICMP 18418 / T49</strain>
    </source>
</reference>
<dbReference type="PATRIC" id="fig|1303518.3.peg.1418"/>
<dbReference type="InterPro" id="IPR041698">
    <property type="entry name" value="Methyltransf_25"/>
</dbReference>
<sequence>MPMSKQSAFQPLAPLYDTLMQGVPYEEWARYLQRLLQERQAHPKRALDLACGTGNVAEQLHAMGMEVVGVDISPAMIEEAKRKAAQRQLPIRYYVQDAAELDLPEAPFELCVSLFDSLNYIIEPKRLAQAFQRVANHLAAGGLFIFDLNTEYALENRFFDQNNLGSDEPLLYDWRSTYFPEKRLCRVDMHFIWRAPDGSQKVFEEVHWQYAYREQEVRAFLTQAGFDQIAVYHAYTLRPPAPYSDRLFYVARRPATSKPSRE</sequence>
<dbReference type="PANTHER" id="PTHR43861">
    <property type="entry name" value="TRANS-ACONITATE 2-METHYLTRANSFERASE-RELATED"/>
    <property type="match status" value="1"/>
</dbReference>
<evidence type="ECO:0000313" key="4">
    <source>
        <dbReference type="Proteomes" id="UP000014227"/>
    </source>
</evidence>
<feature type="domain" description="Methyltransferase" evidence="2">
    <location>
        <begin position="47"/>
        <end position="142"/>
    </location>
</feature>
<accession>S0EU92</accession>
<dbReference type="SUPFAM" id="SSF53335">
    <property type="entry name" value="S-adenosyl-L-methionine-dependent methyltransferases"/>
    <property type="match status" value="1"/>
</dbReference>
<keyword evidence="3" id="KW-0489">Methyltransferase</keyword>
<dbReference type="Proteomes" id="UP000014227">
    <property type="component" value="Chromosome I"/>
</dbReference>
<proteinExistence type="predicted"/>
<dbReference type="CDD" id="cd02440">
    <property type="entry name" value="AdoMet_MTases"/>
    <property type="match status" value="1"/>
</dbReference>
<evidence type="ECO:0000256" key="1">
    <source>
        <dbReference type="ARBA" id="ARBA00022679"/>
    </source>
</evidence>
<dbReference type="Gene3D" id="3.40.50.150">
    <property type="entry name" value="Vaccinia Virus protein VP39"/>
    <property type="match status" value="1"/>
</dbReference>
<dbReference type="Pfam" id="PF13649">
    <property type="entry name" value="Methyltransf_25"/>
    <property type="match status" value="1"/>
</dbReference>
<dbReference type="eggNOG" id="COG2226">
    <property type="taxonomic scope" value="Bacteria"/>
</dbReference>
<evidence type="ECO:0000313" key="3">
    <source>
        <dbReference type="EMBL" id="CCW35205.1"/>
    </source>
</evidence>
<dbReference type="EMBL" id="HF951689">
    <property type="protein sequence ID" value="CCW35205.1"/>
    <property type="molecule type" value="Genomic_DNA"/>
</dbReference>
<name>S0EU92_CHTCT</name>
<dbReference type="GO" id="GO:0032259">
    <property type="term" value="P:methylation"/>
    <property type="evidence" value="ECO:0007669"/>
    <property type="project" value="UniProtKB-KW"/>
</dbReference>
<keyword evidence="4" id="KW-1185">Reference proteome</keyword>
<dbReference type="KEGG" id="ccz:CCALI_01388"/>
<protein>
    <submittedName>
        <fullName evidence="3">Methylase involved in ubiquinone/menaquinone biosynthesis</fullName>
    </submittedName>
</protein>
<dbReference type="FunCoup" id="S0EU92">
    <property type="interactions" value="103"/>
</dbReference>
<keyword evidence="3" id="KW-0830">Ubiquinone</keyword>
<dbReference type="InterPro" id="IPR029063">
    <property type="entry name" value="SAM-dependent_MTases_sf"/>
</dbReference>
<evidence type="ECO:0000259" key="2">
    <source>
        <dbReference type="Pfam" id="PF13649"/>
    </source>
</evidence>
<gene>
    <name evidence="3" type="ORF">CCALI_01388</name>
</gene>